<proteinExistence type="predicted"/>
<gene>
    <name evidence="2" type="ORF">TWF970_000540</name>
</gene>
<dbReference type="AlphaFoldDB" id="A0A7C8VHY7"/>
<reference evidence="2 3" key="1">
    <citation type="submission" date="2020-01" db="EMBL/GenBank/DDBJ databases">
        <authorList>
            <person name="Palmer J.M."/>
        </authorList>
    </citation>
    <scope>NUCLEOTIDE SEQUENCE [LARGE SCALE GENOMIC DNA]</scope>
    <source>
        <strain evidence="2 3">TWF970</strain>
    </source>
</reference>
<dbReference type="SUPFAM" id="SSF81383">
    <property type="entry name" value="F-box domain"/>
    <property type="match status" value="1"/>
</dbReference>
<evidence type="ECO:0000313" key="3">
    <source>
        <dbReference type="Proteomes" id="UP000474640"/>
    </source>
</evidence>
<evidence type="ECO:0000313" key="2">
    <source>
        <dbReference type="EMBL" id="KAF3291323.1"/>
    </source>
</evidence>
<dbReference type="InterPro" id="IPR001810">
    <property type="entry name" value="F-box_dom"/>
</dbReference>
<accession>A0A7C8VHY7</accession>
<dbReference type="Pfam" id="PF12937">
    <property type="entry name" value="F-box-like"/>
    <property type="match status" value="1"/>
</dbReference>
<feature type="domain" description="F-box" evidence="1">
    <location>
        <begin position="23"/>
        <end position="74"/>
    </location>
</feature>
<dbReference type="EMBL" id="JAABOJ010000001">
    <property type="protein sequence ID" value="KAF3291323.1"/>
    <property type="molecule type" value="Genomic_DNA"/>
</dbReference>
<dbReference type="OrthoDB" id="5289032at2759"/>
<sequence length="582" mass="66696">MNSVPPTAVLHIGSLSPNMGPPILRLPVEVLTQICSYLPANAPTPFIADLASICRVNRLFHQIATPILYRDVHIDYVSTFGGASKILRCFLDSELKHEHSGIRYIRSLRISEGSPRPDEREDYDREKGEIREDIAKLVLKIRPDQLSSLYAETADFREVYQENLGDQNNLKNLQVRYRPSNEDVPLTSPFNYWSQRIRHYTSRLTDAKFTLRLSGLTINLDLVTVTEIDIKPMESGSLLRPIRVKTIPTLTHSEDDAEKKLSHIVHDIQSLLFSLLSAVNGEAFYIEELDIGFPNHYMLEPHLEREALTPVVGRVRKLTVWSPSRAWPMMRIVLPFTTNLTDLRLFHTVGQHFLERQMEEPPFKLKILYIVDPESTGQYISQKALMPHAQTLEVLWLESSDWNGHIQAINIPLSTNQLPNNLNWSFLISEKFPKLREVAVCLDVDTVEAGLVGENFELLRILNEYDFQSACKSSINGLAEQAFNKIYERGTSSKFRAIAFGTPNRDLSTRRRPDYEEISIFFGRKERDMLGREVARCTPVNARQARYMLPDTVIIEEDERSLSAGPLDKERNKLIYSHLSKL</sequence>
<name>A0A7C8VHY7_ORBOL</name>
<organism evidence="2 3">
    <name type="scientific">Orbilia oligospora</name>
    <name type="common">Nematode-trapping fungus</name>
    <name type="synonym">Arthrobotrys oligospora</name>
    <dbReference type="NCBI Taxonomy" id="2813651"/>
    <lineage>
        <taxon>Eukaryota</taxon>
        <taxon>Fungi</taxon>
        <taxon>Dikarya</taxon>
        <taxon>Ascomycota</taxon>
        <taxon>Pezizomycotina</taxon>
        <taxon>Orbiliomycetes</taxon>
        <taxon>Orbiliales</taxon>
        <taxon>Orbiliaceae</taxon>
        <taxon>Orbilia</taxon>
    </lineage>
</organism>
<comment type="caution">
    <text evidence="2">The sequence shown here is derived from an EMBL/GenBank/DDBJ whole genome shotgun (WGS) entry which is preliminary data.</text>
</comment>
<dbReference type="Proteomes" id="UP000474640">
    <property type="component" value="Unassembled WGS sequence"/>
</dbReference>
<dbReference type="InterPro" id="IPR036047">
    <property type="entry name" value="F-box-like_dom_sf"/>
</dbReference>
<evidence type="ECO:0000259" key="1">
    <source>
        <dbReference type="Pfam" id="PF12937"/>
    </source>
</evidence>
<protein>
    <recommendedName>
        <fullName evidence="1">F-box domain-containing protein</fullName>
    </recommendedName>
</protein>